<evidence type="ECO:0000259" key="11">
    <source>
        <dbReference type="PROSITE" id="PS51462"/>
    </source>
</evidence>
<evidence type="ECO:0000256" key="6">
    <source>
        <dbReference type="ARBA" id="ARBA00022801"/>
    </source>
</evidence>
<keyword evidence="13" id="KW-1185">Reference proteome</keyword>
<keyword evidence="9" id="KW-0479">Metal-binding</keyword>
<evidence type="ECO:0000256" key="1">
    <source>
        <dbReference type="ARBA" id="ARBA00000847"/>
    </source>
</evidence>
<reference evidence="12 13" key="1">
    <citation type="journal article" date="2018" name="Sci. Rep.">
        <title>Rhizobium tumorigenes sp. nov., a novel plant tumorigenic bacterium isolated from cane gall tumors on thornless blackberry.</title>
        <authorList>
            <person name="Kuzmanovi N."/>
            <person name="Smalla K."/>
            <person name="Gronow S."/>
            <person name="PuBawska J."/>
        </authorList>
    </citation>
    <scope>NUCLEOTIDE SEQUENCE [LARGE SCALE GENOMIC DNA]</scope>
    <source>
        <strain evidence="12 13">CCBAU 85046</strain>
    </source>
</reference>
<comment type="similarity">
    <text evidence="3">Belongs to the Nudix hydrolase family. NudK subfamily.</text>
</comment>
<dbReference type="GO" id="GO:0019693">
    <property type="term" value="P:ribose phosphate metabolic process"/>
    <property type="evidence" value="ECO:0007669"/>
    <property type="project" value="TreeGrafter"/>
</dbReference>
<dbReference type="Pfam" id="PF00293">
    <property type="entry name" value="NUDIX"/>
    <property type="match status" value="1"/>
</dbReference>
<comment type="catalytic activity">
    <reaction evidence="1">
        <text>GDP-alpha-D-mannose + H2O = alpha-D-mannose 1-phosphate + GMP + 2 H(+)</text>
        <dbReference type="Rhea" id="RHEA:27978"/>
        <dbReference type="ChEBI" id="CHEBI:15377"/>
        <dbReference type="ChEBI" id="CHEBI:15378"/>
        <dbReference type="ChEBI" id="CHEBI:57527"/>
        <dbReference type="ChEBI" id="CHEBI:58115"/>
        <dbReference type="ChEBI" id="CHEBI:58409"/>
    </reaction>
</comment>
<feature type="short sequence motif" description="Nudix box" evidence="10">
    <location>
        <begin position="89"/>
        <end position="110"/>
    </location>
</feature>
<dbReference type="SUPFAM" id="SSF55811">
    <property type="entry name" value="Nudix"/>
    <property type="match status" value="1"/>
</dbReference>
<dbReference type="InterPro" id="IPR004385">
    <property type="entry name" value="NDP_pyrophosphatase"/>
</dbReference>
<comment type="subunit">
    <text evidence="4">Homodimer.</text>
</comment>
<dbReference type="CDD" id="cd24157">
    <property type="entry name" value="NUDIX_GDPMK"/>
    <property type="match status" value="1"/>
</dbReference>
<evidence type="ECO:0000313" key="12">
    <source>
        <dbReference type="EMBL" id="PZM16945.1"/>
    </source>
</evidence>
<evidence type="ECO:0000256" key="5">
    <source>
        <dbReference type="ARBA" id="ARBA00016377"/>
    </source>
</evidence>
<evidence type="ECO:0000256" key="2">
    <source>
        <dbReference type="ARBA" id="ARBA00001946"/>
    </source>
</evidence>
<name>A0A2W4D445_9HYPH</name>
<evidence type="ECO:0000256" key="8">
    <source>
        <dbReference type="ARBA" id="ARBA00032272"/>
    </source>
</evidence>
<proteinExistence type="inferred from homology"/>
<dbReference type="InterPro" id="IPR000086">
    <property type="entry name" value="NUDIX_hydrolase_dom"/>
</dbReference>
<dbReference type="OrthoDB" id="5292471at2"/>
<keyword evidence="9" id="KW-0460">Magnesium</keyword>
<gene>
    <name evidence="12" type="ORF">CPY51_01470</name>
</gene>
<evidence type="ECO:0000256" key="7">
    <source>
        <dbReference type="ARBA" id="ARBA00032162"/>
    </source>
</evidence>
<comment type="caution">
    <text evidence="12">The sequence shown here is derived from an EMBL/GenBank/DDBJ whole genome shotgun (WGS) entry which is preliminary data.</text>
</comment>
<evidence type="ECO:0000313" key="13">
    <source>
        <dbReference type="Proteomes" id="UP000248925"/>
    </source>
</evidence>
<evidence type="ECO:0000256" key="10">
    <source>
        <dbReference type="PIRSR" id="PIRSR604385-3"/>
    </source>
</evidence>
<feature type="binding site" evidence="9">
    <location>
        <position position="88"/>
    </location>
    <ligand>
        <name>Mg(2+)</name>
        <dbReference type="ChEBI" id="CHEBI:18420"/>
        <label>1</label>
    </ligand>
</feature>
<feature type="binding site" evidence="9">
    <location>
        <position position="107"/>
    </location>
    <ligand>
        <name>Mg(2+)</name>
        <dbReference type="ChEBI" id="CHEBI:18420"/>
        <label>1</label>
    </ligand>
</feature>
<dbReference type="Proteomes" id="UP000248925">
    <property type="component" value="Unassembled WGS sequence"/>
</dbReference>
<evidence type="ECO:0000256" key="3">
    <source>
        <dbReference type="ARBA" id="ARBA00007275"/>
    </source>
</evidence>
<dbReference type="Gene3D" id="3.90.79.10">
    <property type="entry name" value="Nucleoside Triphosphate Pyrophosphohydrolase"/>
    <property type="match status" value="1"/>
</dbReference>
<dbReference type="PANTHER" id="PTHR11839">
    <property type="entry name" value="UDP/ADP-SUGAR PYROPHOSPHATASE"/>
    <property type="match status" value="1"/>
</dbReference>
<dbReference type="RefSeq" id="WP_111158275.1">
    <property type="nucleotide sequence ID" value="NZ_PCDP01000001.1"/>
</dbReference>
<dbReference type="GO" id="GO:0006753">
    <property type="term" value="P:nucleoside phosphate metabolic process"/>
    <property type="evidence" value="ECO:0007669"/>
    <property type="project" value="TreeGrafter"/>
</dbReference>
<feature type="binding site" evidence="9">
    <location>
        <position position="156"/>
    </location>
    <ligand>
        <name>Mg(2+)</name>
        <dbReference type="ChEBI" id="CHEBI:18420"/>
        <label>1</label>
    </ligand>
</feature>
<dbReference type="PANTHER" id="PTHR11839:SF18">
    <property type="entry name" value="NUDIX HYDROLASE DOMAIN-CONTAINING PROTEIN"/>
    <property type="match status" value="1"/>
</dbReference>
<dbReference type="AlphaFoldDB" id="A0A2W4D445"/>
<evidence type="ECO:0000256" key="9">
    <source>
        <dbReference type="PIRSR" id="PIRSR604385-2"/>
    </source>
</evidence>
<accession>A0A2W4D445</accession>
<evidence type="ECO:0000256" key="4">
    <source>
        <dbReference type="ARBA" id="ARBA00011738"/>
    </source>
</evidence>
<dbReference type="GO" id="GO:0016818">
    <property type="term" value="F:hydrolase activity, acting on acid anhydrides, in phosphorus-containing anhydrides"/>
    <property type="evidence" value="ECO:0007669"/>
    <property type="project" value="InterPro"/>
</dbReference>
<keyword evidence="6" id="KW-0378">Hydrolase</keyword>
<dbReference type="EMBL" id="PCDP01000001">
    <property type="protein sequence ID" value="PZM16945.1"/>
    <property type="molecule type" value="Genomic_DNA"/>
</dbReference>
<feature type="binding site" evidence="9">
    <location>
        <position position="103"/>
    </location>
    <ligand>
        <name>Mg(2+)</name>
        <dbReference type="ChEBI" id="CHEBI:18420"/>
        <label>1</label>
    </ligand>
</feature>
<dbReference type="GO" id="GO:0046872">
    <property type="term" value="F:metal ion binding"/>
    <property type="evidence" value="ECO:0007669"/>
    <property type="project" value="UniProtKB-KW"/>
</dbReference>
<organism evidence="12 13">
    <name type="scientific">Rhizobium tubonense</name>
    <dbReference type="NCBI Taxonomy" id="484088"/>
    <lineage>
        <taxon>Bacteria</taxon>
        <taxon>Pseudomonadati</taxon>
        <taxon>Pseudomonadota</taxon>
        <taxon>Alphaproteobacteria</taxon>
        <taxon>Hyphomicrobiales</taxon>
        <taxon>Rhizobiaceae</taxon>
        <taxon>Rhizobium/Agrobacterium group</taxon>
        <taxon>Rhizobium</taxon>
    </lineage>
</organism>
<dbReference type="NCBIfam" id="TIGR00052">
    <property type="entry name" value="nudix-type nucleoside diphosphatase, YffH/AdpP family"/>
    <property type="match status" value="1"/>
</dbReference>
<dbReference type="GO" id="GO:0005829">
    <property type="term" value="C:cytosol"/>
    <property type="evidence" value="ECO:0007669"/>
    <property type="project" value="TreeGrafter"/>
</dbReference>
<protein>
    <recommendedName>
        <fullName evidence="5">GDP-mannose pyrophosphatase</fullName>
    </recommendedName>
    <alternativeName>
        <fullName evidence="7">GDP-mannose hydrolase</fullName>
    </alternativeName>
    <alternativeName>
        <fullName evidence="8">GDPMK</fullName>
    </alternativeName>
</protein>
<dbReference type="InterPro" id="IPR015797">
    <property type="entry name" value="NUDIX_hydrolase-like_dom_sf"/>
</dbReference>
<feature type="domain" description="Nudix hydrolase" evidence="11">
    <location>
        <begin position="47"/>
        <end position="185"/>
    </location>
</feature>
<comment type="cofactor">
    <cofactor evidence="2 9">
        <name>Mg(2+)</name>
        <dbReference type="ChEBI" id="CHEBI:18420"/>
    </cofactor>
</comment>
<sequence length="200" mass="22822">MTKFEKAKVEIVSEKTLADQWTRLSTFDINYTDSEGETHRLKREIYHRTPAATILLYDPNRETVVLVRQFRLPVYLEGYAAWLAETPAGLLDGEHPEEAIRREAMEETGYRVRDVRPLFKLFMSPGAVTEIVHFFAAIVDTSDRVAPGGGLEEEHEDIEVIVLPLTNAMAMIKSGEIFDAKTIILLQWAMLNRNLLTSDR</sequence>
<dbReference type="PROSITE" id="PS51462">
    <property type="entry name" value="NUDIX"/>
    <property type="match status" value="1"/>
</dbReference>